<evidence type="ECO:0000256" key="1">
    <source>
        <dbReference type="SAM" id="Phobius"/>
    </source>
</evidence>
<evidence type="ECO:0000313" key="4">
    <source>
        <dbReference type="Proteomes" id="UP000187417"/>
    </source>
</evidence>
<feature type="transmembrane region" description="Helical" evidence="1">
    <location>
        <begin position="228"/>
        <end position="249"/>
    </location>
</feature>
<dbReference type="EMBL" id="MNQH01000047">
    <property type="protein sequence ID" value="OKY93039.1"/>
    <property type="molecule type" value="Genomic_DNA"/>
</dbReference>
<dbReference type="Proteomes" id="UP000187417">
    <property type="component" value="Unassembled WGS sequence"/>
</dbReference>
<reference evidence="3 4" key="1">
    <citation type="journal article" date="2016" name="Nat. Biotechnol.">
        <title>Measurement of bacterial replication rates in microbial communities.</title>
        <authorList>
            <person name="Brown C.T."/>
            <person name="Olm M.R."/>
            <person name="Thomas B.C."/>
            <person name="Banfield J.F."/>
        </authorList>
    </citation>
    <scope>NUCLEOTIDE SEQUENCE [LARGE SCALE GENOMIC DNA]</scope>
    <source>
        <strain evidence="3">CAG:67_53_122</strain>
    </source>
</reference>
<feature type="transmembrane region" description="Helical" evidence="1">
    <location>
        <begin position="261"/>
        <end position="285"/>
    </location>
</feature>
<dbReference type="NCBIfam" id="TIGR03782">
    <property type="entry name" value="Bac_Flav_CT_J"/>
    <property type="match status" value="1"/>
</dbReference>
<keyword evidence="1" id="KW-0472">Membrane</keyword>
<dbReference type="Pfam" id="PF07863">
    <property type="entry name" value="CtnDOT_TraJ"/>
    <property type="match status" value="1"/>
</dbReference>
<dbReference type="SUPFAM" id="SSF103473">
    <property type="entry name" value="MFS general substrate transporter"/>
    <property type="match status" value="1"/>
</dbReference>
<feature type="domain" description="Conjugative transposon TraJ C-terminal" evidence="2">
    <location>
        <begin position="8"/>
        <end position="319"/>
    </location>
</feature>
<protein>
    <submittedName>
        <fullName evidence="3">Conjugative transposon protein TraJ</fullName>
    </submittedName>
</protein>
<keyword evidence="1" id="KW-1133">Transmembrane helix</keyword>
<feature type="transmembrane region" description="Helical" evidence="1">
    <location>
        <begin position="21"/>
        <end position="47"/>
    </location>
</feature>
<feature type="transmembrane region" description="Helical" evidence="1">
    <location>
        <begin position="169"/>
        <end position="189"/>
    </location>
</feature>
<dbReference type="InterPro" id="IPR022393">
    <property type="entry name" value="Conjugative_transposon_TraJ"/>
</dbReference>
<comment type="caution">
    <text evidence="3">The sequence shown here is derived from an EMBL/GenBank/DDBJ whole genome shotgun (WGS) entry which is preliminary data.</text>
</comment>
<gene>
    <name evidence="3" type="ORF">BHV66_10385</name>
</gene>
<evidence type="ECO:0000259" key="2">
    <source>
        <dbReference type="Pfam" id="PF07863"/>
    </source>
</evidence>
<feature type="transmembrane region" description="Helical" evidence="1">
    <location>
        <begin position="67"/>
        <end position="89"/>
    </location>
</feature>
<dbReference type="AlphaFoldDB" id="A0A1Q6F2A5"/>
<sequence length="338" mass="37314">MVHMLLSMDNMHGILRQLYTDMMTLCEGMTSVASGIAGLGALLYISYRVWQSLARGEAIDLFPLLRPFALGICIMFFPTLVLGSLNGILSPVVQATHSLMVGQTFNIERYMEQREALEREERERLPADSYYAEDPEMERELDALGLDEQTRSTLDKMDEERSSWSFKGWLMKGLAYILELAFAAAAVVIDALRTFYLVVLSILGPLAFAIAVFDGFQSSLTNWLSKYVSIYLWLPISDLFSAIIARLQILALQQETTSGTAVTLIFMVIGICGYMCIPSISTWIVQTGGISSFNHTVARTTTLAAGLMGMAAGKGYAGGKAAWHGVRWVAGKLRGTRQ</sequence>
<dbReference type="InterPro" id="IPR036259">
    <property type="entry name" value="MFS_trans_sf"/>
</dbReference>
<dbReference type="InterPro" id="IPR012424">
    <property type="entry name" value="Conjugative_transposon_TraJ_C"/>
</dbReference>
<organism evidence="3 4">
    <name type="scientific">Alistipes putredinis</name>
    <dbReference type="NCBI Taxonomy" id="28117"/>
    <lineage>
        <taxon>Bacteria</taxon>
        <taxon>Pseudomonadati</taxon>
        <taxon>Bacteroidota</taxon>
        <taxon>Bacteroidia</taxon>
        <taxon>Bacteroidales</taxon>
        <taxon>Rikenellaceae</taxon>
        <taxon>Alistipes</taxon>
    </lineage>
</organism>
<name>A0A1Q6F2A5_9BACT</name>
<proteinExistence type="predicted"/>
<keyword evidence="1" id="KW-0812">Transmembrane</keyword>
<dbReference type="STRING" id="28117.BHV66_10385"/>
<feature type="transmembrane region" description="Helical" evidence="1">
    <location>
        <begin position="195"/>
        <end position="216"/>
    </location>
</feature>
<dbReference type="RefSeq" id="WP_276722644.1">
    <property type="nucleotide sequence ID" value="NZ_BAAFLA010000032.1"/>
</dbReference>
<evidence type="ECO:0000313" key="3">
    <source>
        <dbReference type="EMBL" id="OKY93039.1"/>
    </source>
</evidence>
<accession>A0A1Q6F2A5</accession>